<reference evidence="10" key="1">
    <citation type="submission" date="2022-03" db="EMBL/GenBank/DDBJ databases">
        <title>Genomic analyses of argali, domestic sheep and their hybrids provide insights into chromosomal evolution, heterosis and genetic basis of agronomic traits.</title>
        <authorList>
            <person name="Li M."/>
        </authorList>
    </citation>
    <scope>NUCLEOTIDE SEQUENCE</scope>
    <source>
        <strain evidence="10">CAU-MHL-2022a</strain>
        <tissue evidence="10">Skin</tissue>
    </source>
</reference>
<keyword evidence="5" id="KW-0372">Hormone</keyword>
<dbReference type="GO" id="GO:0042755">
    <property type="term" value="P:eating behavior"/>
    <property type="evidence" value="ECO:0007669"/>
    <property type="project" value="TreeGrafter"/>
</dbReference>
<keyword evidence="8" id="KW-0027">Amidation</keyword>
<dbReference type="GO" id="GO:0014050">
    <property type="term" value="P:negative regulation of glutamate secretion"/>
    <property type="evidence" value="ECO:0007669"/>
    <property type="project" value="TreeGrafter"/>
</dbReference>
<dbReference type="PANTHER" id="PTHR17530:SF2">
    <property type="entry name" value="PRO-THYROTROPIN-RELEASING HORMONE"/>
    <property type="match status" value="1"/>
</dbReference>
<evidence type="ECO:0000256" key="4">
    <source>
        <dbReference type="ARBA" id="ARBA00022685"/>
    </source>
</evidence>
<organism evidence="10 11">
    <name type="scientific">Ovis ammon polii</name>
    <dbReference type="NCBI Taxonomy" id="230172"/>
    <lineage>
        <taxon>Eukaryota</taxon>
        <taxon>Metazoa</taxon>
        <taxon>Chordata</taxon>
        <taxon>Craniata</taxon>
        <taxon>Vertebrata</taxon>
        <taxon>Euteleostomi</taxon>
        <taxon>Mammalia</taxon>
        <taxon>Eutheria</taxon>
        <taxon>Laurasiatheria</taxon>
        <taxon>Artiodactyla</taxon>
        <taxon>Ruminantia</taxon>
        <taxon>Pecora</taxon>
        <taxon>Bovidae</taxon>
        <taxon>Caprinae</taxon>
        <taxon>Ovis</taxon>
    </lineage>
</organism>
<evidence type="ECO:0000256" key="3">
    <source>
        <dbReference type="ARBA" id="ARBA00022525"/>
    </source>
</evidence>
<dbReference type="GO" id="GO:0014054">
    <property type="term" value="P:positive regulation of gamma-aminobutyric acid secretion"/>
    <property type="evidence" value="ECO:0007669"/>
    <property type="project" value="TreeGrafter"/>
</dbReference>
<dbReference type="GO" id="GO:0008437">
    <property type="term" value="F:thyrotropin-releasing hormone activity"/>
    <property type="evidence" value="ECO:0007669"/>
    <property type="project" value="InterPro"/>
</dbReference>
<keyword evidence="4" id="KW-0165">Cleavage on pair of basic residues</keyword>
<dbReference type="GO" id="GO:0005576">
    <property type="term" value="C:extracellular region"/>
    <property type="evidence" value="ECO:0007669"/>
    <property type="project" value="UniProtKB-SubCell"/>
</dbReference>
<evidence type="ECO:0000256" key="9">
    <source>
        <dbReference type="SAM" id="MobiDB-lite"/>
    </source>
</evidence>
<evidence type="ECO:0000256" key="5">
    <source>
        <dbReference type="ARBA" id="ARBA00022702"/>
    </source>
</evidence>
<sequence length="354" mass="39371">MVGTGSGDAPDPVSDNKRRPEGKRSQQEQLSVTVQAPIPMSVPVTVLKTRPDPEQVWMNRYKQRPGGEEGNRRPGSYQRSSTADPPTPDPESPDRSPGSRTGPRSSCRADAKMPGPWFLLAMALTLTLTSVPGGRAQLDVVQQDVDLSEQQGLEDLLRQAERLLLLREDLQRLRENQDDSASESQIFQPDWFSKRQHPGKREEEEVDEGVEGEEEEGGAVGLRKRQHPGRRDDVAAWAVDAGQQKRQHPGRRASWLGYAVTKRQHPGRRLVDPRPQRSWEEAEEDEDEGGELMSEKRQHPGKRALGSPCGPRGPCGQASLLLGLLDDLSRGQGAEEKRQHPGRRAAWASEPLEE</sequence>
<keyword evidence="6" id="KW-0732">Signal</keyword>
<evidence type="ECO:0000313" key="10">
    <source>
        <dbReference type="EMBL" id="KAI4532528.1"/>
    </source>
</evidence>
<evidence type="ECO:0000256" key="6">
    <source>
        <dbReference type="ARBA" id="ARBA00022729"/>
    </source>
</evidence>
<comment type="similarity">
    <text evidence="2">Belongs to the TRH family.</text>
</comment>
<feature type="region of interest" description="Disordered" evidence="9">
    <location>
        <begin position="175"/>
        <end position="318"/>
    </location>
</feature>
<dbReference type="Proteomes" id="UP001214576">
    <property type="component" value="Unassembled WGS sequence"/>
</dbReference>
<name>A0AAD4Y2T3_OVIAM</name>
<feature type="region of interest" description="Disordered" evidence="9">
    <location>
        <begin position="331"/>
        <end position="354"/>
    </location>
</feature>
<dbReference type="InterPro" id="IPR008857">
    <property type="entry name" value="TRH"/>
</dbReference>
<feature type="region of interest" description="Disordered" evidence="9">
    <location>
        <begin position="1"/>
        <end position="112"/>
    </location>
</feature>
<evidence type="ECO:0000256" key="8">
    <source>
        <dbReference type="ARBA" id="ARBA00022815"/>
    </source>
</evidence>
<evidence type="ECO:0000313" key="11">
    <source>
        <dbReference type="Proteomes" id="UP001214576"/>
    </source>
</evidence>
<evidence type="ECO:0000256" key="2">
    <source>
        <dbReference type="ARBA" id="ARBA00010437"/>
    </source>
</evidence>
<evidence type="ECO:0000256" key="7">
    <source>
        <dbReference type="ARBA" id="ARBA00022737"/>
    </source>
</evidence>
<comment type="caution">
    <text evidence="10">The sequence shown here is derived from an EMBL/GenBank/DDBJ whole genome shotgun (WGS) entry which is preliminary data.</text>
</comment>
<feature type="compositionally biased region" description="Basic and acidic residues" evidence="9">
    <location>
        <begin position="14"/>
        <end position="26"/>
    </location>
</feature>
<keyword evidence="7" id="KW-0677">Repeat</keyword>
<evidence type="ECO:0000256" key="1">
    <source>
        <dbReference type="ARBA" id="ARBA00004613"/>
    </source>
</evidence>
<protein>
    <submittedName>
        <fullName evidence="10">Uncharacterized protein</fullName>
    </submittedName>
</protein>
<dbReference type="GO" id="GO:0032024">
    <property type="term" value="P:positive regulation of insulin secretion"/>
    <property type="evidence" value="ECO:0007669"/>
    <property type="project" value="TreeGrafter"/>
</dbReference>
<accession>A0AAD4Y2T3</accession>
<dbReference type="GO" id="GO:0030141">
    <property type="term" value="C:secretory granule"/>
    <property type="evidence" value="ECO:0007669"/>
    <property type="project" value="TreeGrafter"/>
</dbReference>
<comment type="subcellular location">
    <subcellularLocation>
        <location evidence="1">Secreted</location>
    </subcellularLocation>
</comment>
<feature type="compositionally biased region" description="Basic and acidic residues" evidence="9">
    <location>
        <begin position="269"/>
        <end position="280"/>
    </location>
</feature>
<dbReference type="GO" id="GO:0009755">
    <property type="term" value="P:hormone-mediated signaling pathway"/>
    <property type="evidence" value="ECO:0007669"/>
    <property type="project" value="InterPro"/>
</dbReference>
<dbReference type="AlphaFoldDB" id="A0AAD4Y2T3"/>
<feature type="compositionally biased region" description="Low complexity" evidence="9">
    <location>
        <begin position="95"/>
        <end position="106"/>
    </location>
</feature>
<feature type="compositionally biased region" description="Acidic residues" evidence="9">
    <location>
        <begin position="204"/>
        <end position="217"/>
    </location>
</feature>
<feature type="compositionally biased region" description="Acidic residues" evidence="9">
    <location>
        <begin position="281"/>
        <end position="290"/>
    </location>
</feature>
<dbReference type="GO" id="GO:0001692">
    <property type="term" value="P:histamine metabolic process"/>
    <property type="evidence" value="ECO:0007669"/>
    <property type="project" value="TreeGrafter"/>
</dbReference>
<dbReference type="EMBL" id="JAKZEL010000022">
    <property type="protein sequence ID" value="KAI4532528.1"/>
    <property type="molecule type" value="Genomic_DNA"/>
</dbReference>
<gene>
    <name evidence="10" type="ORF">MG293_017793</name>
</gene>
<proteinExistence type="inferred from homology"/>
<dbReference type="Pfam" id="PF05438">
    <property type="entry name" value="TRH"/>
    <property type="match status" value="1"/>
</dbReference>
<keyword evidence="3" id="KW-0964">Secreted</keyword>
<dbReference type="PANTHER" id="PTHR17530">
    <property type="entry name" value="PRO-THYROTROPIN-RELEASING HORMONE"/>
    <property type="match status" value="1"/>
</dbReference>
<keyword evidence="11" id="KW-1185">Reference proteome</keyword>